<dbReference type="AlphaFoldDB" id="A0A0H5C762"/>
<dbReference type="GO" id="GO:0004525">
    <property type="term" value="F:ribonuclease III activity"/>
    <property type="evidence" value="ECO:0007669"/>
    <property type="project" value="InterPro"/>
</dbReference>
<dbReference type="Pfam" id="PF14622">
    <property type="entry name" value="Ribonucleas_3_3"/>
    <property type="match status" value="1"/>
</dbReference>
<dbReference type="EMBL" id="CDQK01000005">
    <property type="protein sequence ID" value="CEP23742.1"/>
    <property type="molecule type" value="Genomic_DNA"/>
</dbReference>
<dbReference type="GO" id="GO:0006396">
    <property type="term" value="P:RNA processing"/>
    <property type="evidence" value="ECO:0007669"/>
    <property type="project" value="InterPro"/>
</dbReference>
<organism evidence="2 3">
    <name type="scientific">Cyberlindnera jadinii (strain ATCC 18201 / CBS 1600 / BCRC 20928 / JCM 3617 / NBRC 0987 / NRRL Y-1542)</name>
    <name type="common">Torula yeast</name>
    <name type="synonym">Candida utilis</name>
    <dbReference type="NCBI Taxonomy" id="983966"/>
    <lineage>
        <taxon>Eukaryota</taxon>
        <taxon>Fungi</taxon>
        <taxon>Dikarya</taxon>
        <taxon>Ascomycota</taxon>
        <taxon>Saccharomycotina</taxon>
        <taxon>Saccharomycetes</taxon>
        <taxon>Phaffomycetales</taxon>
        <taxon>Phaffomycetaceae</taxon>
        <taxon>Cyberlindnera</taxon>
    </lineage>
</organism>
<accession>A0A0H5C762</accession>
<dbReference type="Gene3D" id="1.10.1520.10">
    <property type="entry name" value="Ribonuclease III domain"/>
    <property type="match status" value="1"/>
</dbReference>
<dbReference type="GO" id="GO:0032543">
    <property type="term" value="P:mitochondrial translation"/>
    <property type="evidence" value="ECO:0007669"/>
    <property type="project" value="InterPro"/>
</dbReference>
<evidence type="ECO:0000313" key="2">
    <source>
        <dbReference type="EMBL" id="CEP23742.1"/>
    </source>
</evidence>
<reference evidence="3" key="1">
    <citation type="journal article" date="2015" name="J. Biotechnol.">
        <title>The structure of the Cyberlindnera jadinii genome and its relation to Candida utilis analyzed by the occurrence of single nucleotide polymorphisms.</title>
        <authorList>
            <person name="Rupp O."/>
            <person name="Brinkrolf K."/>
            <person name="Buerth C."/>
            <person name="Kunigo M."/>
            <person name="Schneider J."/>
            <person name="Jaenicke S."/>
            <person name="Goesmann A."/>
            <person name="Puehler A."/>
            <person name="Jaeger K.-E."/>
            <person name="Ernst J.F."/>
        </authorList>
    </citation>
    <scope>NUCLEOTIDE SEQUENCE [LARGE SCALE GENOMIC DNA]</scope>
    <source>
        <strain evidence="3">ATCC 18201 / CBS 1600 / BCRC 20928 / JCM 3617 / NBRC 0987 / NRRL Y-1542</strain>
    </source>
</reference>
<dbReference type="PANTHER" id="PTHR28160">
    <property type="entry name" value="54S RIBOSOMAL PROTEIN L15, MITOCHONDRIAL"/>
    <property type="match status" value="1"/>
</dbReference>
<feature type="domain" description="RNase III" evidence="1">
    <location>
        <begin position="77"/>
        <end position="204"/>
    </location>
</feature>
<evidence type="ECO:0000313" key="3">
    <source>
        <dbReference type="Proteomes" id="UP000038830"/>
    </source>
</evidence>
<name>A0A0H5C762_CYBJN</name>
<dbReference type="PROSITE" id="PS50142">
    <property type="entry name" value="RNASE_3_2"/>
    <property type="match status" value="1"/>
</dbReference>
<dbReference type="CDD" id="cd00593">
    <property type="entry name" value="RIBOc"/>
    <property type="match status" value="1"/>
</dbReference>
<dbReference type="PANTHER" id="PTHR28160:SF1">
    <property type="entry name" value="LARGE RIBOSOMAL SUBUNIT PROTEIN ML57"/>
    <property type="match status" value="1"/>
</dbReference>
<evidence type="ECO:0000259" key="1">
    <source>
        <dbReference type="PROSITE" id="PS50142"/>
    </source>
</evidence>
<protein>
    <recommendedName>
        <fullName evidence="1">RNase III domain-containing protein</fullName>
    </recommendedName>
</protein>
<proteinExistence type="predicted"/>
<dbReference type="InterPro" id="IPR040030">
    <property type="entry name" value="Ribosomal_mL57"/>
</dbReference>
<dbReference type="SMART" id="SM00535">
    <property type="entry name" value="RIBOc"/>
    <property type="match status" value="1"/>
</dbReference>
<dbReference type="InterPro" id="IPR036389">
    <property type="entry name" value="RNase_III_sf"/>
</dbReference>
<dbReference type="InterPro" id="IPR000999">
    <property type="entry name" value="RNase_III_dom"/>
</dbReference>
<dbReference type="GO" id="GO:0005762">
    <property type="term" value="C:mitochondrial large ribosomal subunit"/>
    <property type="evidence" value="ECO:0007669"/>
    <property type="project" value="InterPro"/>
</dbReference>
<gene>
    <name evidence="2" type="ORF">BN1211_4395</name>
</gene>
<dbReference type="GO" id="GO:0003735">
    <property type="term" value="F:structural constituent of ribosome"/>
    <property type="evidence" value="ECO:0007669"/>
    <property type="project" value="InterPro"/>
</dbReference>
<dbReference type="SUPFAM" id="SSF69065">
    <property type="entry name" value="RNase III domain-like"/>
    <property type="match status" value="1"/>
</dbReference>
<dbReference type="Proteomes" id="UP000038830">
    <property type="component" value="Unassembled WGS sequence"/>
</dbReference>
<sequence length="241" mass="26367">MNSSIRMMLSPLVKTSQQQATRLTASSLLVLRPCQCTASRGVGYLHRGSRVRGLVRDESDYLVSPKGIPYGVSEESLSPLKRLLGDQYALPDEVSLQVLTHKSFAHGKKPFNEKLAVLGSHFLKYKSSIYTINTDGLNHIGTQGAKQIISERVLAKFVENAGVGESIYWKKRDPLQTDAKKSGQHAVYARTSEAIVGAILLNHGKDTASRFVYDVLLNGEDGLVKAASEIRSSQPQPQTTA</sequence>